<dbReference type="InterPro" id="IPR029058">
    <property type="entry name" value="AB_hydrolase_fold"/>
</dbReference>
<feature type="domain" description="Carboxylesterase type B" evidence="7">
    <location>
        <begin position="40"/>
        <end position="563"/>
    </location>
</feature>
<dbReference type="PANTHER" id="PTHR11559">
    <property type="entry name" value="CARBOXYLESTERASE"/>
    <property type="match status" value="1"/>
</dbReference>
<evidence type="ECO:0000256" key="6">
    <source>
        <dbReference type="RuleBase" id="RU361235"/>
    </source>
</evidence>
<evidence type="ECO:0000256" key="1">
    <source>
        <dbReference type="ARBA" id="ARBA00005964"/>
    </source>
</evidence>
<comment type="similarity">
    <text evidence="1 6">Belongs to the type-B carboxylesterase/lipase family.</text>
</comment>
<dbReference type="RefSeq" id="XP_026743329.1">
    <property type="nucleotide sequence ID" value="XM_026887528.1"/>
</dbReference>
<dbReference type="Pfam" id="PF00135">
    <property type="entry name" value="COesterase"/>
    <property type="match status" value="1"/>
</dbReference>
<reference evidence="9" key="1">
    <citation type="submission" date="2025-08" db="UniProtKB">
        <authorList>
            <consortium name="RefSeq"/>
        </authorList>
    </citation>
    <scope>IDENTIFICATION</scope>
</reference>
<dbReference type="Gene3D" id="3.40.50.1820">
    <property type="entry name" value="alpha/beta hydrolase"/>
    <property type="match status" value="1"/>
</dbReference>
<evidence type="ECO:0000256" key="2">
    <source>
        <dbReference type="ARBA" id="ARBA00022487"/>
    </source>
</evidence>
<evidence type="ECO:0000256" key="5">
    <source>
        <dbReference type="ARBA" id="ARBA00023180"/>
    </source>
</evidence>
<proteinExistence type="inferred from homology"/>
<dbReference type="Proteomes" id="UP000322000">
    <property type="component" value="Chromosome 23"/>
</dbReference>
<evidence type="ECO:0000256" key="4">
    <source>
        <dbReference type="ARBA" id="ARBA00023157"/>
    </source>
</evidence>
<dbReference type="OrthoDB" id="19653at2759"/>
<dbReference type="AlphaFoldDB" id="A0A7E5WRT2"/>
<dbReference type="InParanoid" id="A0A7E5WRT2"/>
<protein>
    <recommendedName>
        <fullName evidence="6">Carboxylic ester hydrolase</fullName>
        <ecNumber evidence="6">3.1.1.-</ecNumber>
    </recommendedName>
</protein>
<evidence type="ECO:0000256" key="3">
    <source>
        <dbReference type="ARBA" id="ARBA00022801"/>
    </source>
</evidence>
<dbReference type="InterPro" id="IPR050309">
    <property type="entry name" value="Type-B_Carboxylest/Lipase"/>
</dbReference>
<evidence type="ECO:0000313" key="8">
    <source>
        <dbReference type="Proteomes" id="UP000322000"/>
    </source>
</evidence>
<keyword evidence="8" id="KW-1185">Reference proteome</keyword>
<name>A0A7E5WRT2_TRINI</name>
<sequence length="588" mass="66092">MTIKSLLLSRLRSAITIERTVSVFKVIVTASEELKCDVRLRIESGWVCGLLRRAEDGGEYASFRGIPYAEQPLGQLRFKELQPARPWPHLLDATEEGPVCPQHDEIYEHLIDPHRGMSEACIYANIHIPLAALSLAQTRDNSSNYSEHGQQGVKKGFPILVFIHGGGFQAGLSDTDLHGPEYLVNKGIILITFNYRINVFGFLSLNNPKIPGNNGLRDQVTLLRWVQRNAEAFGGDPDDVTLGGQSAGAACAHILSLSNAAKGLFKRVILMSGTAIPSFFTSSPIYANLIASAFLAYLGINATSPDDIHDALIKTPLEDILRANTRIQYDFGLVSFTPVVEPPYQGVTRILDDTPTNLMIQGRGNELPFLVGFADQECEFFRRRLEYLKFLSRIKINPLLVLPARIPFSTLPNVALQLAEKVIKRYFHEKPSIKDVLQVCRDSFFEYPSFKLGQLRDEMKAASFYLYQFSYESDYSVVKAGLRLQYKGTAHVEDQTFVLKDNTILSGEKSLPRSDRDDLMQKLMTTFVVNFMRCNDPTCGSESGWHHLHAQNLNYLDINDPVLLQNTVPRHDQKDMIQFFDGIEDIAR</sequence>
<organism evidence="8 9">
    <name type="scientific">Trichoplusia ni</name>
    <name type="common">Cabbage looper</name>
    <dbReference type="NCBI Taxonomy" id="7111"/>
    <lineage>
        <taxon>Eukaryota</taxon>
        <taxon>Metazoa</taxon>
        <taxon>Ecdysozoa</taxon>
        <taxon>Arthropoda</taxon>
        <taxon>Hexapoda</taxon>
        <taxon>Insecta</taxon>
        <taxon>Pterygota</taxon>
        <taxon>Neoptera</taxon>
        <taxon>Endopterygota</taxon>
        <taxon>Lepidoptera</taxon>
        <taxon>Glossata</taxon>
        <taxon>Ditrysia</taxon>
        <taxon>Noctuoidea</taxon>
        <taxon>Noctuidae</taxon>
        <taxon>Plusiinae</taxon>
        <taxon>Trichoplusia</taxon>
    </lineage>
</organism>
<keyword evidence="5" id="KW-0325">Glycoprotein</keyword>
<dbReference type="InterPro" id="IPR019826">
    <property type="entry name" value="Carboxylesterase_B_AS"/>
</dbReference>
<dbReference type="EC" id="3.1.1.-" evidence="6"/>
<dbReference type="InterPro" id="IPR002018">
    <property type="entry name" value="CarbesteraseB"/>
</dbReference>
<evidence type="ECO:0000313" key="9">
    <source>
        <dbReference type="RefSeq" id="XP_026743329.1"/>
    </source>
</evidence>
<dbReference type="KEGG" id="tnl:113505010"/>
<gene>
    <name evidence="9" type="primary">LOC113505010</name>
</gene>
<keyword evidence="4" id="KW-1015">Disulfide bond</keyword>
<dbReference type="SUPFAM" id="SSF53474">
    <property type="entry name" value="alpha/beta-Hydrolases"/>
    <property type="match status" value="1"/>
</dbReference>
<keyword evidence="3 6" id="KW-0378">Hydrolase</keyword>
<accession>A0A7E5WRT2</accession>
<keyword evidence="2" id="KW-0719">Serine esterase</keyword>
<evidence type="ECO:0000259" key="7">
    <source>
        <dbReference type="Pfam" id="PF00135"/>
    </source>
</evidence>
<dbReference type="GO" id="GO:0052689">
    <property type="term" value="F:carboxylic ester hydrolase activity"/>
    <property type="evidence" value="ECO:0007669"/>
    <property type="project" value="UniProtKB-KW"/>
</dbReference>
<dbReference type="GeneID" id="113505010"/>
<dbReference type="PROSITE" id="PS00122">
    <property type="entry name" value="CARBOXYLESTERASE_B_1"/>
    <property type="match status" value="1"/>
</dbReference>